<name>A0A5B9CW74_9HYPH</name>
<dbReference type="UniPathway" id="UPA00109">
    <property type="reaction ID" value="UER00181"/>
</dbReference>
<dbReference type="InterPro" id="IPR018189">
    <property type="entry name" value="Phosphoglucose_isomerase_CS"/>
</dbReference>
<keyword evidence="5 7" id="KW-0413">Isomerase</keyword>
<dbReference type="PROSITE" id="PS51463">
    <property type="entry name" value="P_GLUCOSE_ISOMERASE_3"/>
    <property type="match status" value="1"/>
</dbReference>
<sequence length="556" mass="62286">MADSFSIRNEKAFEAALRGLKNHAAKDGVYDIRQHFVEDDQRFSHFSLRLDDLLFDFSKCGVTFKTLQLLDDLAVAADVLGRRDAMFSGQAINTTEKRSVLHIALRLPADEIFMLDGHNLIGDIQDVLKDMERFSEKVRDGSYKGSSGKKIRDIVNIGIGGSDLGPAMVTYALKPYHDGPRCHFVSNADSAHISDTLSLLNPATTLFVIASKTFTTAETMVNAQVARQWICSHLGEEAIHTHFVAVSSALDKVAEFGIDSTRVFKFWDWVGGRYSIWSAIGLVVMFAVGGRNFRQFLNGALQMDQHFKTMPLHKNIPIRFALLGFWHRVICGYSSRSIIPYAQRLIHFPAYLQQLDMESNGKQVSLDGKPLNFSSGPIVWGDSGTNSQHAFFQLLHQGTDVVPVEFILFIKGHEKNLHSMYEMLLANGLAQSKALMKGRSVEDARHILIKNGVDEREADYLALHKSFKGNRPSMTLVQDSLTPFTLGRLIALYEHRIFVEGILMNINSFDQWGVELGKELANELLPILRGESKADNRDSSTLGLLAHIQARRAKYI</sequence>
<comment type="pathway">
    <text evidence="7">Carbohydrate biosynthesis; gluconeogenesis.</text>
</comment>
<evidence type="ECO:0000256" key="2">
    <source>
        <dbReference type="ARBA" id="ARBA00006604"/>
    </source>
</evidence>
<keyword evidence="3 7" id="KW-0312">Gluconeogenesis</keyword>
<dbReference type="PROSITE" id="PS00174">
    <property type="entry name" value="P_GLUCOSE_ISOMERASE_2"/>
    <property type="match status" value="1"/>
</dbReference>
<dbReference type="Pfam" id="PF00342">
    <property type="entry name" value="PGI"/>
    <property type="match status" value="1"/>
</dbReference>
<dbReference type="NCBIfam" id="NF001211">
    <property type="entry name" value="PRK00179.1"/>
    <property type="match status" value="1"/>
</dbReference>
<comment type="catalytic activity">
    <reaction evidence="6 7 8">
        <text>alpha-D-glucose 6-phosphate = beta-D-fructose 6-phosphate</text>
        <dbReference type="Rhea" id="RHEA:11816"/>
        <dbReference type="ChEBI" id="CHEBI:57634"/>
        <dbReference type="ChEBI" id="CHEBI:58225"/>
        <dbReference type="EC" id="5.3.1.9"/>
    </reaction>
</comment>
<dbReference type="Gene3D" id="3.40.50.10490">
    <property type="entry name" value="Glucose-6-phosphate isomerase like protein, domain 1"/>
    <property type="match status" value="2"/>
</dbReference>
<evidence type="ECO:0000256" key="8">
    <source>
        <dbReference type="RuleBase" id="RU000612"/>
    </source>
</evidence>
<dbReference type="GO" id="GO:0006094">
    <property type="term" value="P:gluconeogenesis"/>
    <property type="evidence" value="ECO:0007669"/>
    <property type="project" value="UniProtKB-UniRule"/>
</dbReference>
<dbReference type="GO" id="GO:0005829">
    <property type="term" value="C:cytosol"/>
    <property type="evidence" value="ECO:0007669"/>
    <property type="project" value="TreeGrafter"/>
</dbReference>
<dbReference type="Gene3D" id="1.10.1390.10">
    <property type="match status" value="1"/>
</dbReference>
<dbReference type="PANTHER" id="PTHR11469">
    <property type="entry name" value="GLUCOSE-6-PHOSPHATE ISOMERASE"/>
    <property type="match status" value="1"/>
</dbReference>
<dbReference type="InterPro" id="IPR035482">
    <property type="entry name" value="SIS_PGI_2"/>
</dbReference>
<dbReference type="CDD" id="cd05016">
    <property type="entry name" value="SIS_PGI_2"/>
    <property type="match status" value="1"/>
</dbReference>
<dbReference type="PRINTS" id="PR00662">
    <property type="entry name" value="G6PISOMERASE"/>
</dbReference>
<evidence type="ECO:0000313" key="9">
    <source>
        <dbReference type="EMBL" id="QEE08447.1"/>
    </source>
</evidence>
<feature type="active site" evidence="7">
    <location>
        <position position="389"/>
    </location>
</feature>
<dbReference type="HAMAP" id="MF_00473">
    <property type="entry name" value="G6P_isomerase"/>
    <property type="match status" value="1"/>
</dbReference>
<dbReference type="CDD" id="cd05015">
    <property type="entry name" value="SIS_PGI_1"/>
    <property type="match status" value="1"/>
</dbReference>
<dbReference type="GO" id="GO:0006096">
    <property type="term" value="P:glycolytic process"/>
    <property type="evidence" value="ECO:0007669"/>
    <property type="project" value="UniProtKB-UniRule"/>
</dbReference>
<dbReference type="UniPathway" id="UPA00138"/>
<reference evidence="9 10" key="1">
    <citation type="journal article" date="2020" name="Int. J. Syst. Evol. Microbiol.">
        <title>Bartonella kosoyi sp. nov. and Bartonella krasnovii sp. nov., two novel species closely related to the zoonotic Bartonella elizabethae, isolated from black rats and wild desert rodent-fleas.</title>
        <authorList>
            <person name="Gutierrez R."/>
            <person name="Shalit T."/>
            <person name="Markus B."/>
            <person name="Yuan C."/>
            <person name="Nachum-Biala Y."/>
            <person name="Elad D."/>
            <person name="Harrus S."/>
        </authorList>
    </citation>
    <scope>NUCLEOTIDE SEQUENCE [LARGE SCALE GENOMIC DNA]</scope>
    <source>
        <strain evidence="9 10">Tel Aviv</strain>
    </source>
</reference>
<dbReference type="GO" id="GO:0004347">
    <property type="term" value="F:glucose-6-phosphate isomerase activity"/>
    <property type="evidence" value="ECO:0007669"/>
    <property type="project" value="UniProtKB-UniRule"/>
</dbReference>
<dbReference type="GO" id="GO:0048029">
    <property type="term" value="F:monosaccharide binding"/>
    <property type="evidence" value="ECO:0007669"/>
    <property type="project" value="TreeGrafter"/>
</dbReference>
<protein>
    <recommendedName>
        <fullName evidence="7">Glucose-6-phosphate isomerase</fullName>
        <shortName evidence="7">GPI</shortName>
        <ecNumber evidence="7">5.3.1.9</ecNumber>
    </recommendedName>
    <alternativeName>
        <fullName evidence="7">Phosphoglucose isomerase</fullName>
        <shortName evidence="7">PGI</shortName>
    </alternativeName>
    <alternativeName>
        <fullName evidence="7">Phosphohexose isomerase</fullName>
        <shortName evidence="7">PHI</shortName>
    </alternativeName>
</protein>
<proteinExistence type="inferred from homology"/>
<dbReference type="InterPro" id="IPR001672">
    <property type="entry name" value="G6P_Isomerase"/>
</dbReference>
<dbReference type="InterPro" id="IPR023096">
    <property type="entry name" value="G6P_Isomerase_C"/>
</dbReference>
<evidence type="ECO:0000256" key="6">
    <source>
        <dbReference type="ARBA" id="ARBA00029321"/>
    </source>
</evidence>
<comment type="pathway">
    <text evidence="1 7 8">Carbohydrate degradation; glycolysis; D-glyceraldehyde 3-phosphate and glycerone phosphate from D-glucose: step 2/4.</text>
</comment>
<evidence type="ECO:0000256" key="5">
    <source>
        <dbReference type="ARBA" id="ARBA00023235"/>
    </source>
</evidence>
<dbReference type="RefSeq" id="WP_120100331.1">
    <property type="nucleotide sequence ID" value="NZ_CP031843.2"/>
</dbReference>
<dbReference type="KEGG" id="bky:D1093_02000"/>
<evidence type="ECO:0000256" key="4">
    <source>
        <dbReference type="ARBA" id="ARBA00023152"/>
    </source>
</evidence>
<dbReference type="PROSITE" id="PS00765">
    <property type="entry name" value="P_GLUCOSE_ISOMERASE_1"/>
    <property type="match status" value="1"/>
</dbReference>
<comment type="subcellular location">
    <subcellularLocation>
        <location evidence="7">Cytoplasm</location>
    </subcellularLocation>
</comment>
<keyword evidence="10" id="KW-1185">Reference proteome</keyword>
<dbReference type="InterPro" id="IPR035476">
    <property type="entry name" value="SIS_PGI_1"/>
</dbReference>
<evidence type="ECO:0000313" key="10">
    <source>
        <dbReference type="Proteomes" id="UP000321940"/>
    </source>
</evidence>
<dbReference type="PANTHER" id="PTHR11469:SF1">
    <property type="entry name" value="GLUCOSE-6-PHOSPHATE ISOMERASE"/>
    <property type="match status" value="1"/>
</dbReference>
<dbReference type="Proteomes" id="UP000321940">
    <property type="component" value="Chromosome"/>
</dbReference>
<keyword evidence="7" id="KW-0963">Cytoplasm</keyword>
<dbReference type="GO" id="GO:0051156">
    <property type="term" value="P:glucose 6-phosphate metabolic process"/>
    <property type="evidence" value="ECO:0007669"/>
    <property type="project" value="TreeGrafter"/>
</dbReference>
<dbReference type="SUPFAM" id="SSF53697">
    <property type="entry name" value="SIS domain"/>
    <property type="match status" value="1"/>
</dbReference>
<feature type="active site" evidence="7">
    <location>
        <position position="518"/>
    </location>
</feature>
<dbReference type="EC" id="5.3.1.9" evidence="7"/>
<gene>
    <name evidence="7" type="primary">pgi</name>
    <name evidence="9" type="ORF">D1093_02000</name>
</gene>
<evidence type="ECO:0000256" key="7">
    <source>
        <dbReference type="HAMAP-Rule" id="MF_00473"/>
    </source>
</evidence>
<dbReference type="GO" id="GO:0097367">
    <property type="term" value="F:carbohydrate derivative binding"/>
    <property type="evidence" value="ECO:0007669"/>
    <property type="project" value="InterPro"/>
</dbReference>
<comment type="similarity">
    <text evidence="2 7 8">Belongs to the GPI family.</text>
</comment>
<dbReference type="InterPro" id="IPR046348">
    <property type="entry name" value="SIS_dom_sf"/>
</dbReference>
<accession>A0A5B9CW74</accession>
<organism evidence="9 10">
    <name type="scientific">Bartonella kosoyi</name>
    <dbReference type="NCBI Taxonomy" id="2133959"/>
    <lineage>
        <taxon>Bacteria</taxon>
        <taxon>Pseudomonadati</taxon>
        <taxon>Pseudomonadota</taxon>
        <taxon>Alphaproteobacteria</taxon>
        <taxon>Hyphomicrobiales</taxon>
        <taxon>Bartonellaceae</taxon>
        <taxon>Bartonella</taxon>
    </lineage>
</organism>
<dbReference type="EMBL" id="CP031843">
    <property type="protein sequence ID" value="QEE08447.1"/>
    <property type="molecule type" value="Genomic_DNA"/>
</dbReference>
<evidence type="ECO:0000256" key="3">
    <source>
        <dbReference type="ARBA" id="ARBA00022432"/>
    </source>
</evidence>
<dbReference type="AlphaFoldDB" id="A0A5B9CW74"/>
<keyword evidence="4 7" id="KW-0324">Glycolysis</keyword>
<feature type="active site" description="Proton donor" evidence="7">
    <location>
        <position position="358"/>
    </location>
</feature>
<evidence type="ECO:0000256" key="1">
    <source>
        <dbReference type="ARBA" id="ARBA00004926"/>
    </source>
</evidence>
<comment type="function">
    <text evidence="7">Catalyzes the reversible isomerization of glucose-6-phosphate to fructose-6-phosphate.</text>
</comment>